<evidence type="ECO:0000256" key="1">
    <source>
        <dbReference type="SAM" id="SignalP"/>
    </source>
</evidence>
<feature type="chain" id="PRO_5014746872" evidence="1">
    <location>
        <begin position="23"/>
        <end position="79"/>
    </location>
</feature>
<reference evidence="2" key="1">
    <citation type="submission" date="2018-01" db="EMBL/GenBank/DDBJ databases">
        <title>An insight into the sialome of Amazonian anophelines.</title>
        <authorList>
            <person name="Ribeiro J.M."/>
            <person name="Scarpassa V."/>
            <person name="Calvo E."/>
        </authorList>
    </citation>
    <scope>NUCLEOTIDE SEQUENCE</scope>
    <source>
        <tissue evidence="2">Salivary glands</tissue>
    </source>
</reference>
<dbReference type="EMBL" id="GGFJ01013685">
    <property type="protein sequence ID" value="MBW62826.1"/>
    <property type="molecule type" value="Transcribed_RNA"/>
</dbReference>
<keyword evidence="1" id="KW-0732">Signal</keyword>
<evidence type="ECO:0000313" key="2">
    <source>
        <dbReference type="EMBL" id="MBW62826.1"/>
    </source>
</evidence>
<proteinExistence type="predicted"/>
<accession>A0A2M4CBV5</accession>
<protein>
    <submittedName>
        <fullName evidence="2">Putative secreted protein</fullName>
    </submittedName>
</protein>
<sequence length="79" mass="8947">MITHSVVALCLLLLDRIDHCCGCGCWSPQFRVDHVCHRSVILERRVVRAHTGSFTSPRGGTFHALSSRSDRNVHFIVLY</sequence>
<name>A0A2M4CBV5_9DIPT</name>
<feature type="signal peptide" evidence="1">
    <location>
        <begin position="1"/>
        <end position="22"/>
    </location>
</feature>
<organism evidence="2">
    <name type="scientific">Anopheles marajoara</name>
    <dbReference type="NCBI Taxonomy" id="58244"/>
    <lineage>
        <taxon>Eukaryota</taxon>
        <taxon>Metazoa</taxon>
        <taxon>Ecdysozoa</taxon>
        <taxon>Arthropoda</taxon>
        <taxon>Hexapoda</taxon>
        <taxon>Insecta</taxon>
        <taxon>Pterygota</taxon>
        <taxon>Neoptera</taxon>
        <taxon>Endopterygota</taxon>
        <taxon>Diptera</taxon>
        <taxon>Nematocera</taxon>
        <taxon>Culicoidea</taxon>
        <taxon>Culicidae</taxon>
        <taxon>Anophelinae</taxon>
        <taxon>Anopheles</taxon>
    </lineage>
</organism>
<dbReference type="AlphaFoldDB" id="A0A2M4CBV5"/>